<comment type="caution">
    <text evidence="1">The sequence shown here is derived from an EMBL/GenBank/DDBJ whole genome shotgun (WGS) entry which is preliminary data.</text>
</comment>
<reference evidence="2" key="1">
    <citation type="submission" date="2018-09" db="EMBL/GenBank/DDBJ databases">
        <title>Draft Genome Sequence of Mediterraneibacter sp. KCTC 15684.</title>
        <authorList>
            <person name="Kim J.S."/>
            <person name="Han K.I."/>
            <person name="Suh M.K."/>
            <person name="Lee K.C."/>
            <person name="Eom M.K."/>
            <person name="Lee J.H."/>
            <person name="Park S.H."/>
            <person name="Kang S.W."/>
            <person name="Park J.E."/>
            <person name="Oh B.S."/>
            <person name="Yu S.Y."/>
            <person name="Choi S.H."/>
            <person name="Lee D.H."/>
            <person name="Yoon H."/>
            <person name="Kim B."/>
            <person name="Yang S.J."/>
            <person name="Lee J.S."/>
        </authorList>
    </citation>
    <scope>NUCLEOTIDE SEQUENCE [LARGE SCALE GENOMIC DNA]</scope>
    <source>
        <strain evidence="2">KCTC 15684</strain>
    </source>
</reference>
<evidence type="ECO:0000313" key="1">
    <source>
        <dbReference type="EMBL" id="GCA67536.1"/>
    </source>
</evidence>
<keyword evidence="2" id="KW-1185">Reference proteome</keyword>
<protein>
    <submittedName>
        <fullName evidence="1">Uncharacterized protein</fullName>
    </submittedName>
</protein>
<dbReference type="RefSeq" id="WP_117888591.1">
    <property type="nucleotide sequence ID" value="NZ_BHGK01000001.1"/>
</dbReference>
<sequence length="85" mass="9435">MDCDYPYAGNESVSLVGIADVFVVGFVGEAAVSGLDHPWDDFYSASKRRKVENMQGDLRIDFHDGTVSSIFMQIVLKDVLYISLL</sequence>
<evidence type="ECO:0000313" key="2">
    <source>
        <dbReference type="Proteomes" id="UP000265643"/>
    </source>
</evidence>
<dbReference type="AlphaFoldDB" id="A0A391P5L7"/>
<dbReference type="Proteomes" id="UP000265643">
    <property type="component" value="Unassembled WGS sequence"/>
</dbReference>
<dbReference type="EMBL" id="BHGK01000001">
    <property type="protein sequence ID" value="GCA67536.1"/>
    <property type="molecule type" value="Genomic_DNA"/>
</dbReference>
<organism evidence="1 2">
    <name type="scientific">Mediterraneibacter butyricigenes</name>
    <dbReference type="NCBI Taxonomy" id="2316025"/>
    <lineage>
        <taxon>Bacteria</taxon>
        <taxon>Bacillati</taxon>
        <taxon>Bacillota</taxon>
        <taxon>Clostridia</taxon>
        <taxon>Lachnospirales</taxon>
        <taxon>Lachnospiraceae</taxon>
        <taxon>Mediterraneibacter</taxon>
    </lineage>
</organism>
<accession>A0A391P5L7</accession>
<gene>
    <name evidence="1" type="ORF">KGMB01110_19720</name>
</gene>
<name>A0A391P5L7_9FIRM</name>
<proteinExistence type="predicted"/>